<keyword evidence="9" id="KW-0030">Aminoacyl-tRNA synthetase</keyword>
<dbReference type="InterPro" id="IPR018164">
    <property type="entry name" value="Ala-tRNA-synth_IIc_N"/>
</dbReference>
<evidence type="ECO:0000256" key="5">
    <source>
        <dbReference type="ARBA" id="ARBA00022741"/>
    </source>
</evidence>
<dbReference type="GO" id="GO:0006419">
    <property type="term" value="P:alanyl-tRNA aminoacylation"/>
    <property type="evidence" value="ECO:0007669"/>
    <property type="project" value="InterPro"/>
</dbReference>
<evidence type="ECO:0000313" key="11">
    <source>
        <dbReference type="EMBL" id="OGC44962.1"/>
    </source>
</evidence>
<keyword evidence="7" id="KW-0694">RNA-binding</keyword>
<dbReference type="GO" id="GO:0004813">
    <property type="term" value="F:alanine-tRNA ligase activity"/>
    <property type="evidence" value="ECO:0007669"/>
    <property type="project" value="UniProtKB-EC"/>
</dbReference>
<keyword evidence="4" id="KW-0436">Ligase</keyword>
<dbReference type="Gene3D" id="3.30.930.10">
    <property type="entry name" value="Bira Bifunctional Protein, Domain 2"/>
    <property type="match status" value="1"/>
</dbReference>
<keyword evidence="5" id="KW-0547">Nucleotide-binding</keyword>
<protein>
    <recommendedName>
        <fullName evidence="2">alanine--tRNA ligase</fullName>
        <ecNumber evidence="2">6.1.1.7</ecNumber>
    </recommendedName>
</protein>
<dbReference type="AlphaFoldDB" id="A0A1F4UJC0"/>
<dbReference type="SUPFAM" id="SSF55186">
    <property type="entry name" value="ThrRS/AlaRS common domain"/>
    <property type="match status" value="1"/>
</dbReference>
<dbReference type="InterPro" id="IPR018163">
    <property type="entry name" value="Thr/Ala-tRNA-synth_IIc_edit"/>
</dbReference>
<dbReference type="PANTHER" id="PTHR11777">
    <property type="entry name" value="ALANYL-TRNA SYNTHETASE"/>
    <property type="match status" value="1"/>
</dbReference>
<dbReference type="CDD" id="cd00673">
    <property type="entry name" value="AlaRS_core"/>
    <property type="match status" value="1"/>
</dbReference>
<dbReference type="InterPro" id="IPR045864">
    <property type="entry name" value="aa-tRNA-synth_II/BPL/LPL"/>
</dbReference>
<dbReference type="NCBIfam" id="NF002436">
    <property type="entry name" value="PRK01584.1"/>
    <property type="match status" value="1"/>
</dbReference>
<dbReference type="InterPro" id="IPR002318">
    <property type="entry name" value="Ala-tRNA-lgiase_IIc"/>
</dbReference>
<dbReference type="InterPro" id="IPR018162">
    <property type="entry name" value="Ala-tRNA-ligase_IIc_anticod-bd"/>
</dbReference>
<comment type="caution">
    <text evidence="11">The sequence shown here is derived from an EMBL/GenBank/DDBJ whole genome shotgun (WGS) entry which is preliminary data.</text>
</comment>
<dbReference type="GO" id="GO:0000049">
    <property type="term" value="F:tRNA binding"/>
    <property type="evidence" value="ECO:0007669"/>
    <property type="project" value="UniProtKB-KW"/>
</dbReference>
<dbReference type="GO" id="GO:0005737">
    <property type="term" value="C:cytoplasm"/>
    <property type="evidence" value="ECO:0007669"/>
    <property type="project" value="InterPro"/>
</dbReference>
<dbReference type="EMBL" id="MEUN01000041">
    <property type="protein sequence ID" value="OGC44962.1"/>
    <property type="molecule type" value="Genomic_DNA"/>
</dbReference>
<evidence type="ECO:0000256" key="7">
    <source>
        <dbReference type="ARBA" id="ARBA00022884"/>
    </source>
</evidence>
<reference evidence="11 12" key="1">
    <citation type="journal article" date="2016" name="Nat. Commun.">
        <title>Thousands of microbial genomes shed light on interconnected biogeochemical processes in an aquifer system.</title>
        <authorList>
            <person name="Anantharaman K."/>
            <person name="Brown C.T."/>
            <person name="Hug L.A."/>
            <person name="Sharon I."/>
            <person name="Castelle C.J."/>
            <person name="Probst A.J."/>
            <person name="Thomas B.C."/>
            <person name="Singh A."/>
            <person name="Wilkins M.J."/>
            <person name="Karaoz U."/>
            <person name="Brodie E.L."/>
            <person name="Williams K.H."/>
            <person name="Hubbard S.S."/>
            <person name="Banfield J.F."/>
        </authorList>
    </citation>
    <scope>NUCLEOTIDE SEQUENCE [LARGE SCALE GENOMIC DNA]</scope>
</reference>
<dbReference type="EC" id="6.1.1.7" evidence="2"/>
<accession>A0A1F4UJC0</accession>
<dbReference type="Gene3D" id="3.30.54.20">
    <property type="match status" value="1"/>
</dbReference>
<evidence type="ECO:0000256" key="3">
    <source>
        <dbReference type="ARBA" id="ARBA00022555"/>
    </source>
</evidence>
<evidence type="ECO:0000256" key="4">
    <source>
        <dbReference type="ARBA" id="ARBA00022598"/>
    </source>
</evidence>
<dbReference type="GO" id="GO:0005524">
    <property type="term" value="F:ATP binding"/>
    <property type="evidence" value="ECO:0007669"/>
    <property type="project" value="UniProtKB-KW"/>
</dbReference>
<dbReference type="SMART" id="SM00863">
    <property type="entry name" value="tRNA_SAD"/>
    <property type="match status" value="1"/>
</dbReference>
<dbReference type="SUPFAM" id="SSF55681">
    <property type="entry name" value="Class II aaRS and biotin synthetases"/>
    <property type="match status" value="1"/>
</dbReference>
<feature type="domain" description="Alanyl-transfer RNA synthetases family profile" evidence="10">
    <location>
        <begin position="4"/>
        <end position="595"/>
    </location>
</feature>
<keyword evidence="8" id="KW-0648">Protein biosynthesis</keyword>
<dbReference type="InterPro" id="IPR018165">
    <property type="entry name" value="Ala-tRNA-synth_IIc_core"/>
</dbReference>
<dbReference type="Pfam" id="PF07973">
    <property type="entry name" value="tRNA_SAD"/>
    <property type="match status" value="1"/>
</dbReference>
<dbReference type="SUPFAM" id="SSF101353">
    <property type="entry name" value="Putative anticodon-binding domain of alanyl-tRNA synthetase (AlaRS)"/>
    <property type="match status" value="1"/>
</dbReference>
<dbReference type="InterPro" id="IPR012947">
    <property type="entry name" value="tRNA_SAD"/>
</dbReference>
<proteinExistence type="inferred from homology"/>
<name>A0A1F4UJC0_9BACT</name>
<evidence type="ECO:0000256" key="8">
    <source>
        <dbReference type="ARBA" id="ARBA00022917"/>
    </source>
</evidence>
<evidence type="ECO:0000313" key="12">
    <source>
        <dbReference type="Proteomes" id="UP000177434"/>
    </source>
</evidence>
<dbReference type="Gene3D" id="3.30.980.10">
    <property type="entry name" value="Threonyl-trna Synthetase, Chain A, domain 2"/>
    <property type="match status" value="1"/>
</dbReference>
<evidence type="ECO:0000256" key="1">
    <source>
        <dbReference type="ARBA" id="ARBA00008226"/>
    </source>
</evidence>
<dbReference type="GO" id="GO:0002161">
    <property type="term" value="F:aminoacyl-tRNA deacylase activity"/>
    <property type="evidence" value="ECO:0007669"/>
    <property type="project" value="TreeGrafter"/>
</dbReference>
<organism evidence="11 12">
    <name type="scientific">candidate division WS6 bacterium RIFOXYB1_FULL_33_14</name>
    <dbReference type="NCBI Taxonomy" id="1817896"/>
    <lineage>
        <taxon>Bacteria</taxon>
        <taxon>Candidatus Dojkabacteria</taxon>
    </lineage>
</organism>
<gene>
    <name evidence="11" type="ORF">A2400_01455</name>
</gene>
<dbReference type="PROSITE" id="PS50860">
    <property type="entry name" value="AA_TRNA_LIGASE_II_ALA"/>
    <property type="match status" value="1"/>
</dbReference>
<evidence type="ECO:0000256" key="2">
    <source>
        <dbReference type="ARBA" id="ARBA00013168"/>
    </source>
</evidence>
<sequence length="595" mass="68115">MRNLSYIQLRKEYIDFFKSKNHIEIPSAPLIPEDDASVLFVNAGMFPLVPFLKGETHPLGNRLTNSQRCLRTGDIDEVGDATHYTTFEMLGNWSLNDYFKKEAIEMTVEFFVDVLDMDINRIYASVFKGEENIPKDTVSIEVWKEIFSRYGITANVGKNERIQEYGKEANWWGLPTGGPCGPDSEIFYDTGKEPCSKECHINCDCGKYIEIGNNVFMEYLFENDAYLPLGRHNVDFGGGLDRLVMLSQGKDSFFDTDIYKPVFEKIKSLSKNDNLESQRIVADHIKASTWIVMDGVTPSNSMQGYILRRLIRRAMRHARKLGIENSFVREIASVCIEQFKPVWSKLESNREEILNILEDEEKKFNKTLQKGLKELDTLITKKENITGEDIFKMYETYGLPKEVTEEILKEKDININDIEGFEKAKNKHQDKSRTSSSGLFKGGLADTSEMSTKYHTTTHLLLTALRKVLGEHVYQKGSNITPERLRLDFPNETKLTPQQVKEVEDIVNTVIKQSLPVSYEEVNKQEALKRVPFAAFEEKYGDTVKLYYIGNKENPFSIEICNGPHIENTSVLGKFKILKQENVGSGIKRIKAVLE</sequence>
<evidence type="ECO:0000256" key="9">
    <source>
        <dbReference type="ARBA" id="ARBA00023146"/>
    </source>
</evidence>
<keyword evidence="3" id="KW-0820">tRNA-binding</keyword>
<dbReference type="Proteomes" id="UP000177434">
    <property type="component" value="Unassembled WGS sequence"/>
</dbReference>
<comment type="similarity">
    <text evidence="1">Belongs to the class-II aminoacyl-tRNA synthetase family.</text>
</comment>
<dbReference type="FunFam" id="3.30.980.10:FF:000004">
    <property type="entry name" value="Alanine--tRNA ligase, cytoplasmic"/>
    <property type="match status" value="1"/>
</dbReference>
<keyword evidence="6" id="KW-0067">ATP-binding</keyword>
<evidence type="ECO:0000256" key="6">
    <source>
        <dbReference type="ARBA" id="ARBA00022840"/>
    </source>
</evidence>
<evidence type="ECO:0000259" key="10">
    <source>
        <dbReference type="PROSITE" id="PS50860"/>
    </source>
</evidence>
<dbReference type="PRINTS" id="PR00980">
    <property type="entry name" value="TRNASYNTHALA"/>
</dbReference>
<dbReference type="InterPro" id="IPR050058">
    <property type="entry name" value="Ala-tRNA_ligase"/>
</dbReference>
<dbReference type="Pfam" id="PF01411">
    <property type="entry name" value="tRNA-synt_2c"/>
    <property type="match status" value="1"/>
</dbReference>
<dbReference type="PANTHER" id="PTHR11777:SF9">
    <property type="entry name" value="ALANINE--TRNA LIGASE, CYTOPLASMIC"/>
    <property type="match status" value="1"/>
</dbReference>